<dbReference type="Proteomes" id="UP000887116">
    <property type="component" value="Unassembled WGS sequence"/>
</dbReference>
<accession>A0A8X6FFH6</accession>
<evidence type="ECO:0000313" key="1">
    <source>
        <dbReference type="EMBL" id="GFQ78116.1"/>
    </source>
</evidence>
<comment type="caution">
    <text evidence="1">The sequence shown here is derived from an EMBL/GenBank/DDBJ whole genome shotgun (WGS) entry which is preliminary data.</text>
</comment>
<protein>
    <submittedName>
        <fullName evidence="1">Uncharacterized protein</fullName>
    </submittedName>
</protein>
<dbReference type="EMBL" id="BMAO01011976">
    <property type="protein sequence ID" value="GFQ78116.1"/>
    <property type="molecule type" value="Genomic_DNA"/>
</dbReference>
<gene>
    <name evidence="1" type="primary">AVEN_117938_1</name>
    <name evidence="1" type="ORF">TNCT_1381</name>
</gene>
<organism evidence="1 2">
    <name type="scientific">Trichonephila clavata</name>
    <name type="common">Joro spider</name>
    <name type="synonym">Nephila clavata</name>
    <dbReference type="NCBI Taxonomy" id="2740835"/>
    <lineage>
        <taxon>Eukaryota</taxon>
        <taxon>Metazoa</taxon>
        <taxon>Ecdysozoa</taxon>
        <taxon>Arthropoda</taxon>
        <taxon>Chelicerata</taxon>
        <taxon>Arachnida</taxon>
        <taxon>Araneae</taxon>
        <taxon>Araneomorphae</taxon>
        <taxon>Entelegynae</taxon>
        <taxon>Araneoidea</taxon>
        <taxon>Nephilidae</taxon>
        <taxon>Trichonephila</taxon>
    </lineage>
</organism>
<keyword evidence="2" id="KW-1185">Reference proteome</keyword>
<name>A0A8X6FFH6_TRICU</name>
<proteinExistence type="predicted"/>
<dbReference type="PANTHER" id="PTHR47331">
    <property type="entry name" value="PHD-TYPE DOMAIN-CONTAINING PROTEIN"/>
    <property type="match status" value="1"/>
</dbReference>
<sequence length="117" mass="13421">MPLKPEVSIKNLGNSKEIASKRLDHLWQRLERNPAMKALYTEFLREYECLHHMQEIKNDESGDGYYLPHHGIFRPTSRTTKLRVVFDASAKTTNGNSLNDLLCKGGVIQEDLFSIFG</sequence>
<dbReference type="OrthoDB" id="6428405at2759"/>
<reference evidence="1" key="1">
    <citation type="submission" date="2020-07" db="EMBL/GenBank/DDBJ databases">
        <title>Multicomponent nature underlies the extraordinary mechanical properties of spider dragline silk.</title>
        <authorList>
            <person name="Kono N."/>
            <person name="Nakamura H."/>
            <person name="Mori M."/>
            <person name="Yoshida Y."/>
            <person name="Ohtoshi R."/>
            <person name="Malay A.D."/>
            <person name="Moran D.A.P."/>
            <person name="Tomita M."/>
            <person name="Numata K."/>
            <person name="Arakawa K."/>
        </authorList>
    </citation>
    <scope>NUCLEOTIDE SEQUENCE</scope>
</reference>
<dbReference type="AlphaFoldDB" id="A0A8X6FFH6"/>
<dbReference type="PANTHER" id="PTHR47331:SF1">
    <property type="entry name" value="GAG-LIKE PROTEIN"/>
    <property type="match status" value="1"/>
</dbReference>
<evidence type="ECO:0000313" key="2">
    <source>
        <dbReference type="Proteomes" id="UP000887116"/>
    </source>
</evidence>